<dbReference type="Proteomes" id="UP000050741">
    <property type="component" value="Unassembled WGS sequence"/>
</dbReference>
<organism evidence="1 2">
    <name type="scientific">Globodera pallida</name>
    <name type="common">Potato cyst nematode worm</name>
    <name type="synonym">Heterodera pallida</name>
    <dbReference type="NCBI Taxonomy" id="36090"/>
    <lineage>
        <taxon>Eukaryota</taxon>
        <taxon>Metazoa</taxon>
        <taxon>Ecdysozoa</taxon>
        <taxon>Nematoda</taxon>
        <taxon>Chromadorea</taxon>
        <taxon>Rhabditida</taxon>
        <taxon>Tylenchina</taxon>
        <taxon>Tylenchomorpha</taxon>
        <taxon>Tylenchoidea</taxon>
        <taxon>Heteroderidae</taxon>
        <taxon>Heteroderinae</taxon>
        <taxon>Globodera</taxon>
    </lineage>
</organism>
<sequence>MLTITESSPFVFGVLLSERLCPHNKVPGKVPDGPGDLVIEKLKYKYEKVNLVVKHSCMGENTVRARCCF</sequence>
<accession>A0A183BL50</accession>
<keyword evidence="1" id="KW-1185">Reference proteome</keyword>
<proteinExistence type="predicted"/>
<evidence type="ECO:0000313" key="1">
    <source>
        <dbReference type="Proteomes" id="UP000050741"/>
    </source>
</evidence>
<reference evidence="1" key="1">
    <citation type="submission" date="2013-12" db="EMBL/GenBank/DDBJ databases">
        <authorList>
            <person name="Aslett M."/>
        </authorList>
    </citation>
    <scope>NUCLEOTIDE SEQUENCE [LARGE SCALE GENOMIC DNA]</scope>
    <source>
        <strain evidence="1">Lindley</strain>
    </source>
</reference>
<protein>
    <submittedName>
        <fullName evidence="2">Uncharacterized protein</fullName>
    </submittedName>
</protein>
<reference evidence="2" key="3">
    <citation type="submission" date="2016-06" db="UniProtKB">
        <authorList>
            <consortium name="WormBaseParasite"/>
        </authorList>
    </citation>
    <scope>IDENTIFICATION</scope>
</reference>
<reference evidence="1" key="2">
    <citation type="submission" date="2014-05" db="EMBL/GenBank/DDBJ databases">
        <title>The genome and life-stage specific transcriptomes of Globodera pallida elucidate key aspects of plant parasitism by a cyst nematode.</title>
        <authorList>
            <person name="Cotton J.A."/>
            <person name="Lilley C.J."/>
            <person name="Jones L.M."/>
            <person name="Kikuchi T."/>
            <person name="Reid A.J."/>
            <person name="Thorpe P."/>
            <person name="Tsai I.J."/>
            <person name="Beasley H."/>
            <person name="Blok V."/>
            <person name="Cock P.J.A."/>
            <person name="Van den Akker S.E."/>
            <person name="Holroyd N."/>
            <person name="Hunt M."/>
            <person name="Mantelin S."/>
            <person name="Naghra H."/>
            <person name="Pain A."/>
            <person name="Palomares-Rius J.E."/>
            <person name="Zarowiecki M."/>
            <person name="Berriman M."/>
            <person name="Jones J.T."/>
            <person name="Urwin P.E."/>
        </authorList>
    </citation>
    <scope>NUCLEOTIDE SEQUENCE [LARGE SCALE GENOMIC DNA]</scope>
    <source>
        <strain evidence="1">Lindley</strain>
    </source>
</reference>
<evidence type="ECO:0000313" key="2">
    <source>
        <dbReference type="WBParaSite" id="GPLIN_000133200"/>
    </source>
</evidence>
<name>A0A183BL50_GLOPA</name>
<dbReference type="WBParaSite" id="GPLIN_000133200">
    <property type="protein sequence ID" value="GPLIN_000133200"/>
    <property type="gene ID" value="GPLIN_000133200"/>
</dbReference>
<dbReference type="AlphaFoldDB" id="A0A183BL50"/>